<reference evidence="2 3" key="1">
    <citation type="submission" date="2016-06" db="EMBL/GenBank/DDBJ databases">
        <title>Genome sequence of Porphyrobacter dokdonensis DSW-74.</title>
        <authorList>
            <person name="Kim J.F."/>
            <person name="Song J.Y."/>
        </authorList>
    </citation>
    <scope>NUCLEOTIDE SEQUENCE [LARGE SCALE GENOMIC DNA]</scope>
    <source>
        <strain evidence="2 3">DSW-74</strain>
    </source>
</reference>
<accession>A0A1A7BN06</accession>
<dbReference type="AlphaFoldDB" id="A0A1A7BN06"/>
<comment type="caution">
    <text evidence="2">The sequence shown here is derived from an EMBL/GenBank/DDBJ whole genome shotgun (WGS) entry which is preliminary data.</text>
</comment>
<dbReference type="Proteomes" id="UP000092484">
    <property type="component" value="Unassembled WGS sequence"/>
</dbReference>
<proteinExistence type="predicted"/>
<name>A0A1A7BN06_9SPHN</name>
<organism evidence="2 3">
    <name type="scientific">Erythrobacter dokdonensis DSW-74</name>
    <dbReference type="NCBI Taxonomy" id="1300349"/>
    <lineage>
        <taxon>Bacteria</taxon>
        <taxon>Pseudomonadati</taxon>
        <taxon>Pseudomonadota</taxon>
        <taxon>Alphaproteobacteria</taxon>
        <taxon>Sphingomonadales</taxon>
        <taxon>Erythrobacteraceae</taxon>
        <taxon>Erythrobacter/Porphyrobacter group</taxon>
        <taxon>Erythrobacter</taxon>
    </lineage>
</organism>
<protein>
    <submittedName>
        <fullName evidence="2">Uncharacterized protein</fullName>
    </submittedName>
</protein>
<evidence type="ECO:0000313" key="2">
    <source>
        <dbReference type="EMBL" id="OBV12545.1"/>
    </source>
</evidence>
<gene>
    <name evidence="2" type="ORF">I603_0676</name>
</gene>
<sequence length="47" mass="4901">MSGTVAASPARRKSIRRGGALSVPEARRNRSAALLLKGSFDCPAFLG</sequence>
<evidence type="ECO:0000256" key="1">
    <source>
        <dbReference type="SAM" id="MobiDB-lite"/>
    </source>
</evidence>
<keyword evidence="3" id="KW-1185">Reference proteome</keyword>
<evidence type="ECO:0000313" key="3">
    <source>
        <dbReference type="Proteomes" id="UP000092484"/>
    </source>
</evidence>
<dbReference type="EMBL" id="LZYB01000001">
    <property type="protein sequence ID" value="OBV12545.1"/>
    <property type="molecule type" value="Genomic_DNA"/>
</dbReference>
<feature type="region of interest" description="Disordered" evidence="1">
    <location>
        <begin position="1"/>
        <end position="22"/>
    </location>
</feature>
<dbReference type="STRING" id="1300349.I603_0676"/>